<reference evidence="6" key="1">
    <citation type="submission" date="2021-08" db="EMBL/GenBank/DDBJ databases">
        <authorList>
            <person name="Stevens D.C."/>
        </authorList>
    </citation>
    <scope>NUCLEOTIDE SEQUENCE</scope>
    <source>
        <strain evidence="6">DSM 53165</strain>
    </source>
</reference>
<dbReference type="GO" id="GO:0008168">
    <property type="term" value="F:methyltransferase activity"/>
    <property type="evidence" value="ECO:0007669"/>
    <property type="project" value="UniProtKB-KW"/>
</dbReference>
<dbReference type="SUPFAM" id="SSF53335">
    <property type="entry name" value="S-adenosyl-L-methionine-dependent methyltransferases"/>
    <property type="match status" value="1"/>
</dbReference>
<dbReference type="PROSITE" id="PS01183">
    <property type="entry name" value="UBIE_1"/>
    <property type="match status" value="1"/>
</dbReference>
<keyword evidence="2 5" id="KW-0489">Methyltransferase</keyword>
<dbReference type="PANTHER" id="PTHR43591:SF24">
    <property type="entry name" value="2-METHOXY-6-POLYPRENYL-1,4-BENZOQUINOL METHYLASE, MITOCHONDRIAL"/>
    <property type="match status" value="1"/>
</dbReference>
<feature type="binding site" evidence="5">
    <location>
        <position position="118"/>
    </location>
    <ligand>
        <name>S-adenosyl-L-methionine</name>
        <dbReference type="ChEBI" id="CHEBI:59789"/>
    </ligand>
</feature>
<gene>
    <name evidence="5" type="primary">menG</name>
    <name evidence="6" type="ORF">K7C98_27785</name>
</gene>
<proteinExistence type="inferred from homology"/>
<dbReference type="EMBL" id="JAIRAU010000039">
    <property type="protein sequence ID" value="MBZ5713055.1"/>
    <property type="molecule type" value="Genomic_DNA"/>
</dbReference>
<dbReference type="CDD" id="cd02440">
    <property type="entry name" value="AdoMet_MTases"/>
    <property type="match status" value="1"/>
</dbReference>
<evidence type="ECO:0000313" key="6">
    <source>
        <dbReference type="EMBL" id="MBZ5713055.1"/>
    </source>
</evidence>
<dbReference type="Gene3D" id="3.40.50.150">
    <property type="entry name" value="Vaccinia Virus protein VP39"/>
    <property type="match status" value="1"/>
</dbReference>
<feature type="binding site" evidence="5">
    <location>
        <position position="98"/>
    </location>
    <ligand>
        <name>S-adenosyl-L-methionine</name>
        <dbReference type="ChEBI" id="CHEBI:59789"/>
    </ligand>
</feature>
<comment type="caution">
    <text evidence="6">The sequence shown here is derived from an EMBL/GenBank/DDBJ whole genome shotgun (WGS) entry which is preliminary data.</text>
</comment>
<dbReference type="PANTHER" id="PTHR43591">
    <property type="entry name" value="METHYLTRANSFERASE"/>
    <property type="match status" value="1"/>
</dbReference>
<comment type="pathway">
    <text evidence="5">Quinol/quinone metabolism; menaquinone biosynthesis; menaquinol from 1,4-dihydroxy-2-naphthoate: step 2/2.</text>
</comment>
<evidence type="ECO:0000256" key="4">
    <source>
        <dbReference type="ARBA" id="ARBA00022691"/>
    </source>
</evidence>
<sequence length="277" mass="29558">MTQPAPLAETVAAIDAHGARVQGMFTDIARGYDRANRWMSLGIDVLWRRSAVAEVLPGSCADDGSRGGVAPGSVVVEGSHAAADGPLRARILDLCAGTLDSTLELHRRYPQADIVGGDFSAGMLAVGEAKLRGAARERLVAREMDAHALPEPDAAFDAVFCAFGARNLSDLETATREQLRVLRPGGRLTVLEFFRPRGLFSRAFHACYNRTVLPVVGWAATGNLGAYLYLPRSIGAFVTIEDYCALLDRVGLQVIGQQRLFGGVAGIVRAERPRGGA</sequence>
<keyword evidence="4 5" id="KW-0949">S-adenosyl-L-methionine</keyword>
<accession>A0ABS7TXR4</accession>
<dbReference type="HAMAP" id="MF_01813">
    <property type="entry name" value="MenG_UbiE_methyltr"/>
    <property type="match status" value="1"/>
</dbReference>
<keyword evidence="3 5" id="KW-0808">Transferase</keyword>
<evidence type="ECO:0000313" key="7">
    <source>
        <dbReference type="Proteomes" id="UP001139031"/>
    </source>
</evidence>
<dbReference type="Proteomes" id="UP001139031">
    <property type="component" value="Unassembled WGS sequence"/>
</dbReference>
<evidence type="ECO:0000256" key="1">
    <source>
        <dbReference type="ARBA" id="ARBA00022428"/>
    </source>
</evidence>
<protein>
    <recommendedName>
        <fullName evidence="5">Demethylmenaquinone methyltransferase</fullName>
        <ecNumber evidence="5">2.1.1.163</ecNumber>
    </recommendedName>
</protein>
<comment type="caution">
    <text evidence="5">Lacks conserved residue(s) required for the propagation of feature annotation.</text>
</comment>
<evidence type="ECO:0000256" key="2">
    <source>
        <dbReference type="ARBA" id="ARBA00022603"/>
    </source>
</evidence>
<feature type="binding site" evidence="5">
    <location>
        <begin position="145"/>
        <end position="146"/>
    </location>
    <ligand>
        <name>S-adenosyl-L-methionine</name>
        <dbReference type="ChEBI" id="CHEBI:59789"/>
    </ligand>
</feature>
<comment type="function">
    <text evidence="5">Methyltransferase required for the conversion of demethylmenaquinol (DMKH2) to menaquinol (MKH2).</text>
</comment>
<keyword evidence="7" id="KW-1185">Reference proteome</keyword>
<keyword evidence="1 5" id="KW-0474">Menaquinone biosynthesis</keyword>
<dbReference type="RefSeq" id="WP_224194802.1">
    <property type="nucleotide sequence ID" value="NZ_JAIRAU010000039.1"/>
</dbReference>
<organism evidence="6 7">
    <name type="scientific">Nannocystis pusilla</name>
    <dbReference type="NCBI Taxonomy" id="889268"/>
    <lineage>
        <taxon>Bacteria</taxon>
        <taxon>Pseudomonadati</taxon>
        <taxon>Myxococcota</taxon>
        <taxon>Polyangia</taxon>
        <taxon>Nannocystales</taxon>
        <taxon>Nannocystaceae</taxon>
        <taxon>Nannocystis</taxon>
    </lineage>
</organism>
<dbReference type="Pfam" id="PF01209">
    <property type="entry name" value="Ubie_methyltran"/>
    <property type="match status" value="1"/>
</dbReference>
<dbReference type="InterPro" id="IPR029063">
    <property type="entry name" value="SAM-dependent_MTases_sf"/>
</dbReference>
<name>A0ABS7TXR4_9BACT</name>
<comment type="catalytic activity">
    <reaction evidence="5">
        <text>a 2-demethylmenaquinol + S-adenosyl-L-methionine = a menaquinol + S-adenosyl-L-homocysteine + H(+)</text>
        <dbReference type="Rhea" id="RHEA:42640"/>
        <dbReference type="Rhea" id="RHEA-COMP:9539"/>
        <dbReference type="Rhea" id="RHEA-COMP:9563"/>
        <dbReference type="ChEBI" id="CHEBI:15378"/>
        <dbReference type="ChEBI" id="CHEBI:18151"/>
        <dbReference type="ChEBI" id="CHEBI:55437"/>
        <dbReference type="ChEBI" id="CHEBI:57856"/>
        <dbReference type="ChEBI" id="CHEBI:59789"/>
        <dbReference type="EC" id="2.1.1.163"/>
    </reaction>
</comment>
<dbReference type="EC" id="2.1.1.163" evidence="5"/>
<dbReference type="PROSITE" id="PS51608">
    <property type="entry name" value="SAM_MT_UBIE"/>
    <property type="match status" value="1"/>
</dbReference>
<dbReference type="GO" id="GO:0032259">
    <property type="term" value="P:methylation"/>
    <property type="evidence" value="ECO:0007669"/>
    <property type="project" value="UniProtKB-KW"/>
</dbReference>
<evidence type="ECO:0000256" key="3">
    <source>
        <dbReference type="ARBA" id="ARBA00022679"/>
    </source>
</evidence>
<comment type="similarity">
    <text evidence="5">Belongs to the class I-like SAM-binding methyltransferase superfamily. MenG/UbiE family.</text>
</comment>
<evidence type="ECO:0000256" key="5">
    <source>
        <dbReference type="HAMAP-Rule" id="MF_01813"/>
    </source>
</evidence>
<dbReference type="InterPro" id="IPR004033">
    <property type="entry name" value="UbiE/COQ5_MeTrFase"/>
</dbReference>
<dbReference type="InterPro" id="IPR023576">
    <property type="entry name" value="UbiE/COQ5_MeTrFase_CS"/>
</dbReference>